<proteinExistence type="predicted"/>
<protein>
    <submittedName>
        <fullName evidence="3">Acyl dehydratase</fullName>
    </submittedName>
</protein>
<dbReference type="EMBL" id="JAVDYB010000001">
    <property type="protein sequence ID" value="MDR7275576.1"/>
    <property type="molecule type" value="Genomic_DNA"/>
</dbReference>
<evidence type="ECO:0000313" key="4">
    <source>
        <dbReference type="Proteomes" id="UP001183643"/>
    </source>
</evidence>
<sequence length="408" mass="44469">MQRPSRGRGVSMQDDGSQLTATMPPRGDIAMVATRSSRLIGCHAPDAEPGVDAADWLSVTRFAEVSSDDNPLYTDVRYGAASPHRTMLAPPAFVLALRSPCSTGALDLIPNELVSRVDTLEVTWYDTIRLGDRLAGRVRVDGVGHRAEPGTADQVRITSTAEYERDGVRFALGRAEVSISALPTHDVRPIHRYGQPEIDRMSRELDDEADPRGPRPRHWGDVRIGDALPSVLRGPLTISDLEAWVIAAGRPVRAGNLQQRWLAERDGRRRAHPLTGWPAWDRAEAALDSAVTEPAGPAAPAELLFTLACQLVTSWMGDDGFLRSLSLRVGEPFRYGDAVRLSGSVRDLYRLTGADGRGYHAAAVRMTGVNQLTQTVFEADAVTLLPQPGRPVHLPVPAVLHCDVTQER</sequence>
<keyword evidence="4" id="KW-1185">Reference proteome</keyword>
<dbReference type="RefSeq" id="WP_310366707.1">
    <property type="nucleotide sequence ID" value="NZ_JAVDYB010000001.1"/>
</dbReference>
<gene>
    <name evidence="3" type="ORF">J2S41_002354</name>
</gene>
<dbReference type="CDD" id="cd03441">
    <property type="entry name" value="R_hydratase_like"/>
    <property type="match status" value="1"/>
</dbReference>
<name>A0AAE4C8I9_9ACTN</name>
<dbReference type="AlphaFoldDB" id="A0AAE4C8I9"/>
<reference evidence="3" key="1">
    <citation type="submission" date="2023-07" db="EMBL/GenBank/DDBJ databases">
        <title>Sequencing the genomes of 1000 actinobacteria strains.</title>
        <authorList>
            <person name="Klenk H.-P."/>
        </authorList>
    </citation>
    <scope>NUCLEOTIDE SEQUENCE</scope>
    <source>
        <strain evidence="3">DSM 44707</strain>
    </source>
</reference>
<evidence type="ECO:0000256" key="1">
    <source>
        <dbReference type="SAM" id="MobiDB-lite"/>
    </source>
</evidence>
<feature type="domain" description="FAS1-like dehydratase" evidence="2">
    <location>
        <begin position="58"/>
        <end position="162"/>
    </location>
</feature>
<dbReference type="Gene3D" id="3.10.129.10">
    <property type="entry name" value="Hotdog Thioesterase"/>
    <property type="match status" value="2"/>
</dbReference>
<evidence type="ECO:0000313" key="3">
    <source>
        <dbReference type="EMBL" id="MDR7275576.1"/>
    </source>
</evidence>
<evidence type="ECO:0000259" key="2">
    <source>
        <dbReference type="Pfam" id="PF13452"/>
    </source>
</evidence>
<dbReference type="InterPro" id="IPR029069">
    <property type="entry name" value="HotDog_dom_sf"/>
</dbReference>
<dbReference type="Proteomes" id="UP001183643">
    <property type="component" value="Unassembled WGS sequence"/>
</dbReference>
<organism evidence="3 4">
    <name type="scientific">Catenuloplanes atrovinosus</name>
    <dbReference type="NCBI Taxonomy" id="137266"/>
    <lineage>
        <taxon>Bacteria</taxon>
        <taxon>Bacillati</taxon>
        <taxon>Actinomycetota</taxon>
        <taxon>Actinomycetes</taxon>
        <taxon>Micromonosporales</taxon>
        <taxon>Micromonosporaceae</taxon>
        <taxon>Catenuloplanes</taxon>
    </lineage>
</organism>
<dbReference type="Pfam" id="PF13452">
    <property type="entry name" value="FAS1_DH_region"/>
    <property type="match status" value="1"/>
</dbReference>
<dbReference type="InterPro" id="IPR039569">
    <property type="entry name" value="FAS1-like_DH_region"/>
</dbReference>
<comment type="caution">
    <text evidence="3">The sequence shown here is derived from an EMBL/GenBank/DDBJ whole genome shotgun (WGS) entry which is preliminary data.</text>
</comment>
<dbReference type="SUPFAM" id="SSF54637">
    <property type="entry name" value="Thioesterase/thiol ester dehydrase-isomerase"/>
    <property type="match status" value="2"/>
</dbReference>
<feature type="region of interest" description="Disordered" evidence="1">
    <location>
        <begin position="1"/>
        <end position="25"/>
    </location>
</feature>
<accession>A0AAE4C8I9</accession>